<feature type="compositionally biased region" description="Basic and acidic residues" evidence="1">
    <location>
        <begin position="894"/>
        <end position="920"/>
    </location>
</feature>
<feature type="compositionally biased region" description="Basic and acidic residues" evidence="1">
    <location>
        <begin position="231"/>
        <end position="240"/>
    </location>
</feature>
<feature type="region of interest" description="Disordered" evidence="1">
    <location>
        <begin position="366"/>
        <end position="582"/>
    </location>
</feature>
<feature type="compositionally biased region" description="Basic and acidic residues" evidence="1">
    <location>
        <begin position="444"/>
        <end position="454"/>
    </location>
</feature>
<feature type="region of interest" description="Disordered" evidence="1">
    <location>
        <begin position="1046"/>
        <end position="1094"/>
    </location>
</feature>
<feature type="compositionally biased region" description="Basic and acidic residues" evidence="1">
    <location>
        <begin position="616"/>
        <end position="641"/>
    </location>
</feature>
<feature type="compositionally biased region" description="Low complexity" evidence="1">
    <location>
        <begin position="126"/>
        <end position="137"/>
    </location>
</feature>
<feature type="compositionally biased region" description="Polar residues" evidence="1">
    <location>
        <begin position="726"/>
        <end position="738"/>
    </location>
</feature>
<feature type="compositionally biased region" description="Basic and acidic residues" evidence="1">
    <location>
        <begin position="490"/>
        <end position="499"/>
    </location>
</feature>
<proteinExistence type="predicted"/>
<organism evidence="2 3">
    <name type="scientific">Cercophora samala</name>
    <dbReference type="NCBI Taxonomy" id="330535"/>
    <lineage>
        <taxon>Eukaryota</taxon>
        <taxon>Fungi</taxon>
        <taxon>Dikarya</taxon>
        <taxon>Ascomycota</taxon>
        <taxon>Pezizomycotina</taxon>
        <taxon>Sordariomycetes</taxon>
        <taxon>Sordariomycetidae</taxon>
        <taxon>Sordariales</taxon>
        <taxon>Lasiosphaeriaceae</taxon>
        <taxon>Cercophora</taxon>
    </lineage>
</organism>
<feature type="compositionally biased region" description="Polar residues" evidence="1">
    <location>
        <begin position="270"/>
        <end position="289"/>
    </location>
</feature>
<feature type="compositionally biased region" description="Polar residues" evidence="1">
    <location>
        <begin position="996"/>
        <end position="1011"/>
    </location>
</feature>
<feature type="compositionally biased region" description="Basic and acidic residues" evidence="1">
    <location>
        <begin position="186"/>
        <end position="195"/>
    </location>
</feature>
<feature type="compositionally biased region" description="Basic and acidic residues" evidence="1">
    <location>
        <begin position="104"/>
        <end position="124"/>
    </location>
</feature>
<feature type="compositionally biased region" description="Polar residues" evidence="1">
    <location>
        <begin position="820"/>
        <end position="829"/>
    </location>
</feature>
<feature type="region of interest" description="Disordered" evidence="1">
    <location>
        <begin position="1"/>
        <end position="349"/>
    </location>
</feature>
<feature type="compositionally biased region" description="Polar residues" evidence="1">
    <location>
        <begin position="47"/>
        <end position="56"/>
    </location>
</feature>
<accession>A0AA39Z0P3</accession>
<reference evidence="2" key="1">
    <citation type="submission" date="2023-06" db="EMBL/GenBank/DDBJ databases">
        <title>Genome-scale phylogeny and comparative genomics of the fungal order Sordariales.</title>
        <authorList>
            <consortium name="Lawrence Berkeley National Laboratory"/>
            <person name="Hensen N."/>
            <person name="Bonometti L."/>
            <person name="Westerberg I."/>
            <person name="Brannstrom I.O."/>
            <person name="Guillou S."/>
            <person name="Cros-Aarteil S."/>
            <person name="Calhoun S."/>
            <person name="Haridas S."/>
            <person name="Kuo A."/>
            <person name="Mondo S."/>
            <person name="Pangilinan J."/>
            <person name="Riley R."/>
            <person name="Labutti K."/>
            <person name="Andreopoulos B."/>
            <person name="Lipzen A."/>
            <person name="Chen C."/>
            <person name="Yanf M."/>
            <person name="Daum C."/>
            <person name="Ng V."/>
            <person name="Clum A."/>
            <person name="Steindorff A."/>
            <person name="Ohm R."/>
            <person name="Martin F."/>
            <person name="Silar P."/>
            <person name="Natvig D."/>
            <person name="Lalanne C."/>
            <person name="Gautier V."/>
            <person name="Ament-Velasquez S.L."/>
            <person name="Kruys A."/>
            <person name="Hutchinson M.I."/>
            <person name="Powell A.J."/>
            <person name="Barry K."/>
            <person name="Miller A.N."/>
            <person name="Grigoriev I.V."/>
            <person name="Debuchy R."/>
            <person name="Gladieux P."/>
            <person name="Thoren M.H."/>
            <person name="Johannesson H."/>
        </authorList>
    </citation>
    <scope>NUCLEOTIDE SEQUENCE</scope>
    <source>
        <strain evidence="2">CBS 307.81</strain>
    </source>
</reference>
<feature type="compositionally biased region" description="Polar residues" evidence="1">
    <location>
        <begin position="862"/>
        <end position="888"/>
    </location>
</feature>
<evidence type="ECO:0000313" key="3">
    <source>
        <dbReference type="Proteomes" id="UP001174997"/>
    </source>
</evidence>
<feature type="compositionally biased region" description="Polar residues" evidence="1">
    <location>
        <begin position="746"/>
        <end position="764"/>
    </location>
</feature>
<feature type="compositionally biased region" description="Low complexity" evidence="1">
    <location>
        <begin position="89"/>
        <end position="103"/>
    </location>
</feature>
<feature type="region of interest" description="Disordered" evidence="1">
    <location>
        <begin position="657"/>
        <end position="1018"/>
    </location>
</feature>
<dbReference type="Proteomes" id="UP001174997">
    <property type="component" value="Unassembled WGS sequence"/>
</dbReference>
<feature type="compositionally biased region" description="Polar residues" evidence="1">
    <location>
        <begin position="314"/>
        <end position="349"/>
    </location>
</feature>
<feature type="compositionally biased region" description="Polar residues" evidence="1">
    <location>
        <begin position="934"/>
        <end position="945"/>
    </location>
</feature>
<feature type="compositionally biased region" description="Polar residues" evidence="1">
    <location>
        <begin position="144"/>
        <end position="154"/>
    </location>
</feature>
<feature type="compositionally biased region" description="Basic and acidic residues" evidence="1">
    <location>
        <begin position="29"/>
        <end position="46"/>
    </location>
</feature>
<keyword evidence="3" id="KW-1185">Reference proteome</keyword>
<evidence type="ECO:0000256" key="1">
    <source>
        <dbReference type="SAM" id="MobiDB-lite"/>
    </source>
</evidence>
<feature type="region of interest" description="Disordered" evidence="1">
    <location>
        <begin position="598"/>
        <end position="643"/>
    </location>
</feature>
<dbReference type="EMBL" id="JAULSY010000147">
    <property type="protein sequence ID" value="KAK0661706.1"/>
    <property type="molecule type" value="Genomic_DNA"/>
</dbReference>
<gene>
    <name evidence="2" type="ORF">QBC41DRAFT_33279</name>
</gene>
<sequence>MAAQYIPGAFPASIPPTPADEPVQQPQQYHEEPDHQAIEPRSHTHTDSGVNFNESEPIQPAKGNTERWVGPSEAVGGGTYVRDDTFGTPQASQQVQPPSQPRQLAKENSDEEFPIRRNNVDEKPLGAAVVGAGAGAATRDHSHSTIANTDTTPRQSHEPRSDPPYWGDLPKASSGGIYNTVTGHGSAKDDHDQHHHLPQRSAASETSHIVGTADFPRGTGVYNSVSGHGSQDPESRRHSELATPQDRNVTAGGPSGAVLAAPLSEIPEGQQKQTFSEANRSNVPPSSLPRSIARDNALVAAPGSGPTDREIDMSRQTVSSSPTQRAFPLSSSPNNVRGDEATSSSNNRNAALAGTAALGAGTMAYGMADKNKNDTDVTQTGLGETQARHSRSASEDQGTRASGGLLSRKSRHDRRNSSVDKHRSRSRSVHGEKKPKVFGIFHRHKDEETPREDTSTVEPPVQQAERKTEPMLVGSTTGTTKTRNRLRKGSRSEPKDRRASSQSPTETDSSDHNKTKAAAGAAAGAGAFGLLQHNKKHKDGKLVQDQSIQQQNPSFSSHPNQPLATQAPVGNSSQVRQPRSSGAGHVVGLDAVELAHKHDPAHPVPGTAVPVGLATHKHDDPSTPFEHPREPPSPPHDDQRASHSWVPAAVVGAATTGAPSAIRHSRDSNAAKPTTNQQTDTQVVYNTLPSGAQSNSANISPRGSAAHESLNTNRPVASAPGDYNVFVSSGQPLGSSRPSESHNTHRASSTQEPSYNHLASSTPSGVALGSARQSESHGSRGGVATQEPGPYNHPASGSSSGVAAAGVAAAGVVAHKSVRGSETSRQGTVTREAGQYDHLPSGTDSGVKTEAGPAEGSRAHNLATSGSSRPSQNRTDSGPYNKLPSGTPSGVKIKPKDNDSSRRATEPAVHAHDQHSHDRNVSLPTGPTGAAFSQHRQSQPSNIHTRANDLKDLPLPASSSSPTNAHPSSYHTVVSAPVHAAPETGKATNPPPAAGESTTPRFTPLPSTATGMSPEVMPESYRESVTKPHEQQGMRPEVMPEAYRESVSRPSDHSTGMSPEVMPNAYRSSVPRDSNNNFKTRGMPPVQSNEEHVTGQNKFVSPALAAATGAWAASSGNGTGVGVGNASVPQGQVVHRCEHCGQDNDISEYVKEAVAKVTGGDRF</sequence>
<evidence type="ECO:0000313" key="2">
    <source>
        <dbReference type="EMBL" id="KAK0661706.1"/>
    </source>
</evidence>
<protein>
    <submittedName>
        <fullName evidence="2">Uncharacterized protein</fullName>
    </submittedName>
</protein>
<feature type="compositionally biased region" description="Low complexity" evidence="1">
    <location>
        <begin position="956"/>
        <end position="969"/>
    </location>
</feature>
<feature type="compositionally biased region" description="Polar residues" evidence="1">
    <location>
        <begin position="544"/>
        <end position="580"/>
    </location>
</feature>
<dbReference type="AlphaFoldDB" id="A0AA39Z0P3"/>
<name>A0AA39Z0P3_9PEZI</name>
<feature type="compositionally biased region" description="Polar residues" evidence="1">
    <location>
        <begin position="671"/>
        <end position="701"/>
    </location>
</feature>
<feature type="compositionally biased region" description="Low complexity" evidence="1">
    <location>
        <begin position="795"/>
        <end position="814"/>
    </location>
</feature>
<comment type="caution">
    <text evidence="2">The sequence shown here is derived from an EMBL/GenBank/DDBJ whole genome shotgun (WGS) entry which is preliminary data.</text>
</comment>